<gene>
    <name evidence="7" type="ORF">SAMN06295945_0589</name>
</gene>
<evidence type="ECO:0000256" key="6">
    <source>
        <dbReference type="SAM" id="Phobius"/>
    </source>
</evidence>
<feature type="transmembrane region" description="Helical" evidence="6">
    <location>
        <begin position="86"/>
        <end position="103"/>
    </location>
</feature>
<evidence type="ECO:0000256" key="3">
    <source>
        <dbReference type="ARBA" id="ARBA00022692"/>
    </source>
</evidence>
<name>A0A240DYK1_9BURK</name>
<feature type="transmembrane region" description="Helical" evidence="6">
    <location>
        <begin position="110"/>
        <end position="132"/>
    </location>
</feature>
<dbReference type="InterPro" id="IPR023380">
    <property type="entry name" value="DsbB-like_sf"/>
</dbReference>
<dbReference type="EMBL" id="OANS01000001">
    <property type="protein sequence ID" value="SNX28265.1"/>
    <property type="molecule type" value="Genomic_DNA"/>
</dbReference>
<dbReference type="Pfam" id="PF02600">
    <property type="entry name" value="DsbB"/>
    <property type="match status" value="1"/>
</dbReference>
<evidence type="ECO:0000256" key="1">
    <source>
        <dbReference type="ARBA" id="ARBA00004651"/>
    </source>
</evidence>
<keyword evidence="8" id="KW-1185">Reference proteome</keyword>
<dbReference type="AlphaFoldDB" id="A0A240DYK1"/>
<dbReference type="Gene3D" id="1.20.1550.10">
    <property type="entry name" value="DsbB-like"/>
    <property type="match status" value="1"/>
</dbReference>
<proteinExistence type="predicted"/>
<feature type="transmembrane region" description="Helical" evidence="6">
    <location>
        <begin position="52"/>
        <end position="74"/>
    </location>
</feature>
<keyword evidence="4 6" id="KW-1133">Transmembrane helix</keyword>
<dbReference type="InterPro" id="IPR003752">
    <property type="entry name" value="DiS_bond_form_DsbB/BdbC"/>
</dbReference>
<evidence type="ECO:0000313" key="7">
    <source>
        <dbReference type="EMBL" id="SNX28265.1"/>
    </source>
</evidence>
<evidence type="ECO:0000256" key="4">
    <source>
        <dbReference type="ARBA" id="ARBA00022989"/>
    </source>
</evidence>
<dbReference type="SUPFAM" id="SSF158442">
    <property type="entry name" value="DsbB-like"/>
    <property type="match status" value="1"/>
</dbReference>
<evidence type="ECO:0000256" key="5">
    <source>
        <dbReference type="ARBA" id="ARBA00023136"/>
    </source>
</evidence>
<dbReference type="GO" id="GO:0006457">
    <property type="term" value="P:protein folding"/>
    <property type="evidence" value="ECO:0007669"/>
    <property type="project" value="InterPro"/>
</dbReference>
<dbReference type="InterPro" id="IPR050183">
    <property type="entry name" value="DsbB"/>
</dbReference>
<accession>A0A240DYK1</accession>
<keyword evidence="2" id="KW-1003">Cell membrane</keyword>
<evidence type="ECO:0000256" key="2">
    <source>
        <dbReference type="ARBA" id="ARBA00022475"/>
    </source>
</evidence>
<dbReference type="GO" id="GO:0005886">
    <property type="term" value="C:plasma membrane"/>
    <property type="evidence" value="ECO:0007669"/>
    <property type="project" value="UniProtKB-SubCell"/>
</dbReference>
<organism evidence="7 8">
    <name type="scientific">Polynucleobacter meluiroseus</name>
    <dbReference type="NCBI Taxonomy" id="1938814"/>
    <lineage>
        <taxon>Bacteria</taxon>
        <taxon>Pseudomonadati</taxon>
        <taxon>Pseudomonadota</taxon>
        <taxon>Betaproteobacteria</taxon>
        <taxon>Burkholderiales</taxon>
        <taxon>Burkholderiaceae</taxon>
        <taxon>Polynucleobacter</taxon>
    </lineage>
</organism>
<evidence type="ECO:0000313" key="8">
    <source>
        <dbReference type="Proteomes" id="UP000218069"/>
    </source>
</evidence>
<protein>
    <submittedName>
        <fullName evidence="7">Thiol:disulfide interchange protein DsbB</fullName>
    </submittedName>
</protein>
<dbReference type="Proteomes" id="UP000218069">
    <property type="component" value="Unassembled WGS sequence"/>
</dbReference>
<comment type="subcellular location">
    <subcellularLocation>
        <location evidence="1">Cell membrane</location>
        <topology evidence="1">Multi-pass membrane protein</topology>
    </subcellularLocation>
</comment>
<reference evidence="8" key="1">
    <citation type="submission" date="2017-08" db="EMBL/GenBank/DDBJ databases">
        <authorList>
            <person name="Varghese N."/>
            <person name="Submissions S."/>
        </authorList>
    </citation>
    <scope>NUCLEOTIDE SEQUENCE [LARGE SCALE GENOMIC DNA]</scope>
    <source>
        <strain evidence="8">AP-Melu-1000-B4</strain>
    </source>
</reference>
<keyword evidence="5 6" id="KW-0472">Membrane</keyword>
<keyword evidence="3 6" id="KW-0812">Transmembrane</keyword>
<feature type="transmembrane region" description="Helical" evidence="6">
    <location>
        <begin position="184"/>
        <end position="201"/>
    </location>
</feature>
<dbReference type="PANTHER" id="PTHR36570:SF3">
    <property type="entry name" value="DISULFIDE BOND FORMATION PROTEIN B"/>
    <property type="match status" value="1"/>
</dbReference>
<sequence length="214" mass="23887">MLQRLDYPHKYPYQLRNVGLSSYIKATFSNKDLIPECFCTFDYYLSMKPSQYYVLALSSLSLVIFAVILQQVGYQGVSFLPCPLCVLQRVGYLGIALFCLLAANTVSLRMYFHVLALMTAIYGFSVAAHQVWLLSHPASSCGIDPLETWINRFQLAKSFPMLFKADGLCSAQLPAILGLQVPEWSLLWFGGFLVVLSLTLMKKPAPATPAKPLT</sequence>
<dbReference type="PANTHER" id="PTHR36570">
    <property type="entry name" value="DISULFIDE BOND FORMATION PROTEIN B"/>
    <property type="match status" value="1"/>
</dbReference>
<dbReference type="GO" id="GO:0015035">
    <property type="term" value="F:protein-disulfide reductase activity"/>
    <property type="evidence" value="ECO:0007669"/>
    <property type="project" value="InterPro"/>
</dbReference>